<sequence>MQGRSVFFSLLCVCLLYVTPAAAELYCPGSPFKNGPEDPGVGPYDYYDVQAQRQYLSVVETHHFTPSVESLRRGSTGSVGQDLSYTLNSFPNHPRALIAMMNVALSRDQGLRGGMTRSPECFLDRAIKFRPKDARAREIYGVYLYKKGSYAEARKQFDVALSEGYDEPMFHYNFGLLLVKLKDWDAALIHARKAYQAGVSFPGLRRQLQEAGRWR</sequence>
<gene>
    <name evidence="2" type="ORF">C667_01563</name>
</gene>
<feature type="signal peptide" evidence="1">
    <location>
        <begin position="1"/>
        <end position="23"/>
    </location>
</feature>
<dbReference type="EMBL" id="AMXF01000003">
    <property type="protein sequence ID" value="ENO98910.1"/>
    <property type="molecule type" value="Genomic_DNA"/>
</dbReference>
<dbReference type="Proteomes" id="UP000013047">
    <property type="component" value="Unassembled WGS sequence"/>
</dbReference>
<name>N6Z4Y7_9RHOO</name>
<reference evidence="2 3" key="1">
    <citation type="submission" date="2012-09" db="EMBL/GenBank/DDBJ databases">
        <title>Draft Genome Sequences of 6 Strains from Genus Thauera.</title>
        <authorList>
            <person name="Liu B."/>
            <person name="Shapleigh J.P."/>
            <person name="Frostegard A.H."/>
        </authorList>
    </citation>
    <scope>NUCLEOTIDE SEQUENCE [LARGE SCALE GENOMIC DNA]</scope>
    <source>
        <strain evidence="2 3">B4P</strain>
    </source>
</reference>
<protein>
    <submittedName>
        <fullName evidence="2">Uncharacterized protein</fullName>
    </submittedName>
</protein>
<evidence type="ECO:0000313" key="3">
    <source>
        <dbReference type="Proteomes" id="UP000013047"/>
    </source>
</evidence>
<accession>N6Z4Y7</accession>
<dbReference type="AlphaFoldDB" id="N6Z4Y7"/>
<comment type="caution">
    <text evidence="2">The sequence shown here is derived from an EMBL/GenBank/DDBJ whole genome shotgun (WGS) entry which is preliminary data.</text>
</comment>
<organism evidence="2 3">
    <name type="scientific">Thauera phenylacetica B4P</name>
    <dbReference type="NCBI Taxonomy" id="1234382"/>
    <lineage>
        <taxon>Bacteria</taxon>
        <taxon>Pseudomonadati</taxon>
        <taxon>Pseudomonadota</taxon>
        <taxon>Betaproteobacteria</taxon>
        <taxon>Rhodocyclales</taxon>
        <taxon>Zoogloeaceae</taxon>
        <taxon>Thauera</taxon>
    </lineage>
</organism>
<dbReference type="Gene3D" id="1.25.40.10">
    <property type="entry name" value="Tetratricopeptide repeat domain"/>
    <property type="match status" value="1"/>
</dbReference>
<dbReference type="InterPro" id="IPR011990">
    <property type="entry name" value="TPR-like_helical_dom_sf"/>
</dbReference>
<evidence type="ECO:0000256" key="1">
    <source>
        <dbReference type="SAM" id="SignalP"/>
    </source>
</evidence>
<dbReference type="SUPFAM" id="SSF48452">
    <property type="entry name" value="TPR-like"/>
    <property type="match status" value="1"/>
</dbReference>
<evidence type="ECO:0000313" key="2">
    <source>
        <dbReference type="EMBL" id="ENO98910.1"/>
    </source>
</evidence>
<feature type="chain" id="PRO_5004128624" evidence="1">
    <location>
        <begin position="24"/>
        <end position="215"/>
    </location>
</feature>
<dbReference type="Pfam" id="PF13432">
    <property type="entry name" value="TPR_16"/>
    <property type="match status" value="1"/>
</dbReference>
<keyword evidence="3" id="KW-1185">Reference proteome</keyword>
<dbReference type="RefSeq" id="WP_004355715.1">
    <property type="nucleotide sequence ID" value="NZ_AMXF01000003.1"/>
</dbReference>
<proteinExistence type="predicted"/>
<keyword evidence="1" id="KW-0732">Signal</keyword>
<dbReference type="OrthoDB" id="8525350at2"/>